<organism evidence="3">
    <name type="scientific">Schistosoma haematobium</name>
    <name type="common">Blood fluke</name>
    <dbReference type="NCBI Taxonomy" id="6185"/>
    <lineage>
        <taxon>Eukaryota</taxon>
        <taxon>Metazoa</taxon>
        <taxon>Spiralia</taxon>
        <taxon>Lophotrochozoa</taxon>
        <taxon>Platyhelminthes</taxon>
        <taxon>Trematoda</taxon>
        <taxon>Digenea</taxon>
        <taxon>Strigeidida</taxon>
        <taxon>Schistosomatoidea</taxon>
        <taxon>Schistosomatidae</taxon>
        <taxon>Schistosoma</taxon>
    </lineage>
</organism>
<evidence type="ECO:0000313" key="4">
    <source>
        <dbReference type="Proteomes" id="UP000471633"/>
    </source>
</evidence>
<sequence>MENASWWNERLWKSFVDHPSYLNNGMNEYEQSIGGVRYTSQQSSNVKQLRSSNIPTVSTIPDISNIIRSNSDSNYQNVTNFDSQTTVFQDNSTRRSSNPQLCSNNLFQQFCSRHAINNMHSIYGNRSRPLGSLRVYYLTRPHSAVTFGRSTSLQRPPQESQNIKSCMTVSSPLSTRRLTSTDLCFSKENSFSTLLPGTTSSSVKRSNSIDCSGKICKLHERSATPSLCENVSKKMINSNPCTRRGSAVKARSSLVDTLQQKSQPPRRVSSAYGSDKTIRYGSRITNTLNVDHDHSDYSRIRNIFEEPTQQFFTTTSPNEYISLNSARKLNDQLTTTNQHSSIVQNKKSDTDIHKQLSKTSVLSVTPVSFQNIKFFKYPSSPKKSGKCKLGTPLNKSEQVKPFFEKSEIDFIPTYNANQNTTKNITASDHNDSKLKCNAPSQEENKLPVAIKSNDTIIIEEDVNVCHENSSKCDFIKKEPVEIIETTANAVMISEVSAREDKTDSVIPPKEELRDLCKSPEFTKVASKFLMSDDQISVVFRNPDTEECQSLSQVDELCNSGGIGAKLDMEHLILSTTSENKNSDSDDTLQSELISCENDQSSSNSTHKSLEFIAERNDEIQPDNIFNENVSNTPSVNESIIVEDESREMFPSGNHIKEIKRSNLCDEVEKTSMHGEPRKCLSISKSNNTEQLPYRFSSSTKLITQNDLSYTDENLSSCDFVITNSFPIKSILKRPKSFAKSQTDSKVSNKTLNVTVNDEIGSTIYNTNLTGLTFYETNNQETSSIRPFSANSWKSEIPNIVANSVIRNFDEDLNITNISTTNNYNITTIRPKSSTLKSKLYTQSKDKLTSNRSNRPGVRFDIKNNSILEFYSHDIINKS</sequence>
<accession>A0A094ZSI8</accession>
<reference evidence="2" key="2">
    <citation type="journal article" date="2019" name="Gigascience">
        <title>High-quality Schistosoma haematobium genome achieved by single-molecule and long-range sequencing.</title>
        <authorList>
            <person name="Stroehlein A.J."/>
            <person name="Korhonen P.K."/>
            <person name="Chong T.M."/>
            <person name="Lim Y.L."/>
            <person name="Chan K.G."/>
            <person name="Webster B."/>
            <person name="Rollinson D."/>
            <person name="Brindley P.J."/>
            <person name="Gasser R.B."/>
            <person name="Young N.D."/>
        </authorList>
    </citation>
    <scope>NUCLEOTIDE SEQUENCE</scope>
</reference>
<dbReference type="EMBL" id="AMPZ03000004">
    <property type="protein sequence ID" value="KAH9585126.1"/>
    <property type="molecule type" value="Genomic_DNA"/>
</dbReference>
<dbReference type="EMBL" id="KL250850">
    <property type="protein sequence ID" value="KGB37152.1"/>
    <property type="molecule type" value="Genomic_DNA"/>
</dbReference>
<protein>
    <submittedName>
        <fullName evidence="3">Uncharacterized protein</fullName>
    </submittedName>
</protein>
<reference evidence="2" key="4">
    <citation type="journal article" date="2022" name="PLoS Pathog.">
        <title>Chromosome-level genome of Schistosoma haematobium underpins genome-wide explorations of molecular variation.</title>
        <authorList>
            <person name="Stroehlein A.J."/>
            <person name="Korhonen P.K."/>
            <person name="Lee V.V."/>
            <person name="Ralph S.A."/>
            <person name="Mentink-Kane M."/>
            <person name="You H."/>
            <person name="McManus D.P."/>
            <person name="Tchuente L.T."/>
            <person name="Stothard J.R."/>
            <person name="Kaur P."/>
            <person name="Dudchenko O."/>
            <person name="Aiden E.L."/>
            <person name="Yang B."/>
            <person name="Yang H."/>
            <person name="Emery A.M."/>
            <person name="Webster B.L."/>
            <person name="Brindley P.J."/>
            <person name="Rollinson D."/>
            <person name="Chang B.C.H."/>
            <person name="Gasser R.B."/>
            <person name="Young N.D."/>
        </authorList>
    </citation>
    <scope>NUCLEOTIDE SEQUENCE</scope>
</reference>
<reference evidence="3" key="1">
    <citation type="journal article" date="2012" name="Nat. Genet.">
        <title>Whole-genome sequence of Schistosoma haematobium.</title>
        <authorList>
            <person name="Young N.D."/>
            <person name="Jex A.R."/>
            <person name="Li B."/>
            <person name="Liu S."/>
            <person name="Yang L."/>
            <person name="Xiong Z."/>
            <person name="Li Y."/>
            <person name="Cantacessi C."/>
            <person name="Hall R.S."/>
            <person name="Xu X."/>
            <person name="Chen F."/>
            <person name="Wu X."/>
            <person name="Zerlotini A."/>
            <person name="Oliveira G."/>
            <person name="Hofmann A."/>
            <person name="Zhang G."/>
            <person name="Fang X."/>
            <person name="Kang Y."/>
            <person name="Campbell B.E."/>
            <person name="Loukas A."/>
            <person name="Ranganathan S."/>
            <person name="Rollinson D."/>
            <person name="Rinaldi G."/>
            <person name="Brindley P.J."/>
            <person name="Yang H."/>
            <person name="Wang J."/>
            <person name="Wang J."/>
            <person name="Gasser R.B."/>
        </authorList>
    </citation>
    <scope>NUCLEOTIDE SEQUENCE [LARGE SCALE GENOMIC DNA]</scope>
</reference>
<dbReference type="CTD" id="24592930"/>
<dbReference type="KEGG" id="shx:MS3_00006481"/>
<reference evidence="2" key="3">
    <citation type="submission" date="2021-06" db="EMBL/GenBank/DDBJ databases">
        <title>Chromosome-level genome assembly for S. haematobium.</title>
        <authorList>
            <person name="Stroehlein A.J."/>
        </authorList>
    </citation>
    <scope>NUCLEOTIDE SEQUENCE</scope>
</reference>
<evidence type="ECO:0000313" key="3">
    <source>
        <dbReference type="EMBL" id="KGB37152.1"/>
    </source>
</evidence>
<dbReference type="AlphaFoldDB" id="A0A094ZSI8"/>
<gene>
    <name evidence="2" type="ORF">MS3_00006481</name>
    <name evidence="3" type="ORF">MS3_05478</name>
</gene>
<dbReference type="RefSeq" id="XP_012796914.1">
    <property type="nucleotide sequence ID" value="XM_012941460.1"/>
</dbReference>
<proteinExistence type="predicted"/>
<feature type="region of interest" description="Disordered" evidence="1">
    <location>
        <begin position="421"/>
        <end position="440"/>
    </location>
</feature>
<dbReference type="GeneID" id="24592930"/>
<name>A0A094ZSI8_SCHHA</name>
<evidence type="ECO:0000256" key="1">
    <source>
        <dbReference type="SAM" id="MobiDB-lite"/>
    </source>
</evidence>
<evidence type="ECO:0000313" key="2">
    <source>
        <dbReference type="EMBL" id="KAH9585126.1"/>
    </source>
</evidence>
<keyword evidence="4" id="KW-1185">Reference proteome</keyword>
<dbReference type="Proteomes" id="UP000471633">
    <property type="component" value="Unassembled WGS sequence"/>
</dbReference>